<evidence type="ECO:0000256" key="5">
    <source>
        <dbReference type="SAM" id="SignalP"/>
    </source>
</evidence>
<evidence type="ECO:0000313" key="8">
    <source>
        <dbReference type="EMBL" id="MBB5192602.1"/>
    </source>
</evidence>
<dbReference type="PANTHER" id="PTHR37549:SF1">
    <property type="entry name" value="LIPOPROTEIN LPRI"/>
    <property type="match status" value="1"/>
</dbReference>
<name>A0A840RK37_9NEIS</name>
<evidence type="ECO:0008006" key="10">
    <source>
        <dbReference type="Google" id="ProtNLM"/>
    </source>
</evidence>
<protein>
    <recommendedName>
        <fullName evidence="10">DUF1311 domain-containing protein</fullName>
    </recommendedName>
</protein>
<dbReference type="RefSeq" id="WP_184102272.1">
    <property type="nucleotide sequence ID" value="NZ_JACHHN010000007.1"/>
</dbReference>
<dbReference type="GO" id="GO:0005576">
    <property type="term" value="C:extracellular region"/>
    <property type="evidence" value="ECO:0007669"/>
    <property type="project" value="TreeGrafter"/>
</dbReference>
<dbReference type="InterPro" id="IPR018660">
    <property type="entry name" value="MliC"/>
</dbReference>
<gene>
    <name evidence="8" type="ORF">HNQ50_003346</name>
</gene>
<organism evidence="8 9">
    <name type="scientific">Silvimonas terrae</name>
    <dbReference type="NCBI Taxonomy" id="300266"/>
    <lineage>
        <taxon>Bacteria</taxon>
        <taxon>Pseudomonadati</taxon>
        <taxon>Pseudomonadota</taxon>
        <taxon>Betaproteobacteria</taxon>
        <taxon>Neisseriales</taxon>
        <taxon>Chitinibacteraceae</taxon>
        <taxon>Silvimonas</taxon>
    </lineage>
</organism>
<keyword evidence="9" id="KW-1185">Reference proteome</keyword>
<feature type="domain" description="Lysozyme inhibitor LprI-like N-terminal" evidence="6">
    <location>
        <begin position="30"/>
        <end position="110"/>
    </location>
</feature>
<dbReference type="InterPro" id="IPR009739">
    <property type="entry name" value="LprI-like_N"/>
</dbReference>
<comment type="caution">
    <text evidence="8">The sequence shown here is derived from an EMBL/GenBank/DDBJ whole genome shotgun (WGS) entry which is preliminary data.</text>
</comment>
<sequence>MKFVAMYLLSAGAALFVSTSALAAKPAFNCSKATTTVEKAICGDDDLAALDRETSRLYKLASADKTAAAPARSNLKALQRGWIKGRNDCWKADDLDACVTASYVTRIDELRQDFPGARRNSGASTSTGPFVMHCPGVETPIQTTFVQVGAGYAYAGLPGGARVLTQVVAASGAHYQLGTDEGVFSLWDKGATVLLQQPGQPDAQCSINTRT</sequence>
<evidence type="ECO:0000259" key="6">
    <source>
        <dbReference type="Pfam" id="PF07007"/>
    </source>
</evidence>
<dbReference type="AlphaFoldDB" id="A0A840RK37"/>
<evidence type="ECO:0000256" key="3">
    <source>
        <dbReference type="ARBA" id="ARBA00023139"/>
    </source>
</evidence>
<keyword evidence="4" id="KW-0449">Lipoprotein</keyword>
<keyword evidence="2" id="KW-0472">Membrane</keyword>
<keyword evidence="3" id="KW-0564">Palmitate</keyword>
<accession>A0A840RK37</accession>
<dbReference type="Pfam" id="PF09864">
    <property type="entry name" value="MliC"/>
    <property type="match status" value="1"/>
</dbReference>
<dbReference type="Pfam" id="PF07007">
    <property type="entry name" value="LprI"/>
    <property type="match status" value="1"/>
</dbReference>
<dbReference type="Proteomes" id="UP000543030">
    <property type="component" value="Unassembled WGS sequence"/>
</dbReference>
<evidence type="ECO:0000259" key="7">
    <source>
        <dbReference type="Pfam" id="PF09864"/>
    </source>
</evidence>
<dbReference type="Gene3D" id="1.20.1270.180">
    <property type="match status" value="1"/>
</dbReference>
<dbReference type="SUPFAM" id="SSF141488">
    <property type="entry name" value="YdhA-like"/>
    <property type="match status" value="1"/>
</dbReference>
<dbReference type="Gene3D" id="2.40.128.200">
    <property type="match status" value="1"/>
</dbReference>
<evidence type="ECO:0000256" key="4">
    <source>
        <dbReference type="ARBA" id="ARBA00023288"/>
    </source>
</evidence>
<dbReference type="InterPro" id="IPR036328">
    <property type="entry name" value="MliC_sf"/>
</dbReference>
<evidence type="ECO:0000256" key="2">
    <source>
        <dbReference type="ARBA" id="ARBA00023136"/>
    </source>
</evidence>
<dbReference type="PANTHER" id="PTHR37549">
    <property type="entry name" value="LIPOPROTEIN LPRI"/>
    <property type="match status" value="1"/>
</dbReference>
<feature type="signal peptide" evidence="5">
    <location>
        <begin position="1"/>
        <end position="23"/>
    </location>
</feature>
<dbReference type="InterPro" id="IPR052755">
    <property type="entry name" value="Lysozyme_Inhibitor_LprI"/>
</dbReference>
<proteinExistence type="predicted"/>
<reference evidence="8 9" key="1">
    <citation type="submission" date="2020-08" db="EMBL/GenBank/DDBJ databases">
        <title>Genomic Encyclopedia of Type Strains, Phase IV (KMG-IV): sequencing the most valuable type-strain genomes for metagenomic binning, comparative biology and taxonomic classification.</title>
        <authorList>
            <person name="Goeker M."/>
        </authorList>
    </citation>
    <scope>NUCLEOTIDE SEQUENCE [LARGE SCALE GENOMIC DNA]</scope>
    <source>
        <strain evidence="8 9">DSM 18233</strain>
    </source>
</reference>
<feature type="chain" id="PRO_5032749418" description="DUF1311 domain-containing protein" evidence="5">
    <location>
        <begin position="24"/>
        <end position="211"/>
    </location>
</feature>
<dbReference type="EMBL" id="JACHHN010000007">
    <property type="protein sequence ID" value="MBB5192602.1"/>
    <property type="molecule type" value="Genomic_DNA"/>
</dbReference>
<feature type="domain" description="C-type lysozyme inhibitor" evidence="7">
    <location>
        <begin position="134"/>
        <end position="202"/>
    </location>
</feature>
<keyword evidence="1 5" id="KW-0732">Signal</keyword>
<evidence type="ECO:0000256" key="1">
    <source>
        <dbReference type="ARBA" id="ARBA00022729"/>
    </source>
</evidence>
<evidence type="ECO:0000313" key="9">
    <source>
        <dbReference type="Proteomes" id="UP000543030"/>
    </source>
</evidence>